<evidence type="ECO:0000313" key="7">
    <source>
        <dbReference type="EMBL" id="BBM37120.1"/>
    </source>
</evidence>
<evidence type="ECO:0000256" key="6">
    <source>
        <dbReference type="SAM" id="Phobius"/>
    </source>
</evidence>
<comment type="subcellular location">
    <subcellularLocation>
        <location evidence="1">Membrane</location>
        <topology evidence="1">Multi-pass membrane protein</topology>
    </subcellularLocation>
</comment>
<dbReference type="InterPro" id="IPR003339">
    <property type="entry name" value="ABC/ECF_trnsptr_transmembrane"/>
</dbReference>
<feature type="transmembrane region" description="Helical" evidence="6">
    <location>
        <begin position="9"/>
        <end position="27"/>
    </location>
</feature>
<reference evidence="7 8" key="1">
    <citation type="submission" date="2019-07" db="EMBL/GenBank/DDBJ databases">
        <title>Complete Genome Sequence of Leptotrichia goodfellowii Strain JCM 16774.</title>
        <authorList>
            <person name="Watanabe S."/>
            <person name="Cui L."/>
        </authorList>
    </citation>
    <scope>NUCLEOTIDE SEQUENCE [LARGE SCALE GENOMIC DNA]</scope>
    <source>
        <strain evidence="7 8">JCM16774</strain>
    </source>
</reference>
<dbReference type="STRING" id="714315.GCA_000516535_02069"/>
<evidence type="ECO:0000256" key="5">
    <source>
        <dbReference type="ARBA" id="ARBA00023136"/>
    </source>
</evidence>
<accession>A0A510JCU1</accession>
<dbReference type="AlphaFoldDB" id="A0A510JCU1"/>
<name>A0A510JCU1_9FUSO</name>
<dbReference type="PANTHER" id="PTHR34857:SF2">
    <property type="entry name" value="SLL0384 PROTEIN"/>
    <property type="match status" value="1"/>
</dbReference>
<evidence type="ECO:0000256" key="2">
    <source>
        <dbReference type="ARBA" id="ARBA00022475"/>
    </source>
</evidence>
<dbReference type="OrthoDB" id="166227at2"/>
<dbReference type="RefSeq" id="WP_006806944.1">
    <property type="nucleotide sequence ID" value="NZ_AP019822.1"/>
</dbReference>
<dbReference type="GO" id="GO:0005886">
    <property type="term" value="C:plasma membrane"/>
    <property type="evidence" value="ECO:0007669"/>
    <property type="project" value="UniProtKB-ARBA"/>
</dbReference>
<sequence length="249" mass="28764">MEKRITKKLYPTTNLLLAIVLIISAFIVPDYRYSYFIFIICGVIVYFYGKLNTYLKQVFRSLILLFIIIFIIQSILIPGKEVLIKLGFISIYKDGFMRAVNLTSKITAFVSAIAMFFQITEIRDFVISLEKAGLNSKAAYVVMLTLQIIPETMKRSKIIMDSQKARGVETESNIFTRAKAFIPVFFPLILSSIEGTEERAITLEVRGFSSGAKKTRLYDIEKTSYDRIFRILLIIFLILCIIWRKLWNI</sequence>
<dbReference type="KEGG" id="lgo:JCM16774_2072"/>
<feature type="transmembrane region" description="Helical" evidence="6">
    <location>
        <begin position="228"/>
        <end position="247"/>
    </location>
</feature>
<dbReference type="PANTHER" id="PTHR34857">
    <property type="entry name" value="SLL0384 PROTEIN"/>
    <property type="match status" value="1"/>
</dbReference>
<evidence type="ECO:0000256" key="3">
    <source>
        <dbReference type="ARBA" id="ARBA00022692"/>
    </source>
</evidence>
<protein>
    <submittedName>
        <fullName evidence="7">ABC-type cobalt transport system, permease component CbiQ and related transporters</fullName>
    </submittedName>
</protein>
<keyword evidence="3 6" id="KW-0812">Transmembrane</keyword>
<gene>
    <name evidence="7" type="ORF">JCM16774_2072</name>
</gene>
<proteinExistence type="predicted"/>
<dbReference type="Proteomes" id="UP000321606">
    <property type="component" value="Chromosome"/>
</dbReference>
<evidence type="ECO:0000313" key="8">
    <source>
        <dbReference type="Proteomes" id="UP000321606"/>
    </source>
</evidence>
<evidence type="ECO:0000256" key="4">
    <source>
        <dbReference type="ARBA" id="ARBA00022989"/>
    </source>
</evidence>
<dbReference type="InterPro" id="IPR051611">
    <property type="entry name" value="ECF_transporter_component"/>
</dbReference>
<keyword evidence="2" id="KW-1003">Cell membrane</keyword>
<evidence type="ECO:0000256" key="1">
    <source>
        <dbReference type="ARBA" id="ARBA00004141"/>
    </source>
</evidence>
<feature type="transmembrane region" description="Helical" evidence="6">
    <location>
        <begin position="99"/>
        <end position="117"/>
    </location>
</feature>
<dbReference type="CDD" id="cd16914">
    <property type="entry name" value="EcfT"/>
    <property type="match status" value="1"/>
</dbReference>
<feature type="transmembrane region" description="Helical" evidence="6">
    <location>
        <begin position="61"/>
        <end position="79"/>
    </location>
</feature>
<keyword evidence="4 6" id="KW-1133">Transmembrane helix</keyword>
<dbReference type="Pfam" id="PF02361">
    <property type="entry name" value="CbiQ"/>
    <property type="match status" value="1"/>
</dbReference>
<keyword evidence="5 6" id="KW-0472">Membrane</keyword>
<dbReference type="EMBL" id="AP019822">
    <property type="protein sequence ID" value="BBM37120.1"/>
    <property type="molecule type" value="Genomic_DNA"/>
</dbReference>
<feature type="transmembrane region" description="Helical" evidence="6">
    <location>
        <begin position="33"/>
        <end position="49"/>
    </location>
</feature>
<organism evidence="7 8">
    <name type="scientific">Pseudoleptotrichia goodfellowii</name>
    <dbReference type="NCBI Taxonomy" id="157692"/>
    <lineage>
        <taxon>Bacteria</taxon>
        <taxon>Fusobacteriati</taxon>
        <taxon>Fusobacteriota</taxon>
        <taxon>Fusobacteriia</taxon>
        <taxon>Fusobacteriales</taxon>
        <taxon>Leptotrichiaceae</taxon>
        <taxon>Pseudoleptotrichia</taxon>
    </lineage>
</organism>